<dbReference type="eggNOG" id="ENOG502T31X">
    <property type="taxonomic scope" value="Eukaryota"/>
</dbReference>
<dbReference type="EnsemblMetazoa" id="SMAR000521-RA">
    <property type="protein sequence ID" value="SMAR000521-PA"/>
    <property type="gene ID" value="SMAR000521"/>
</dbReference>
<dbReference type="OMA" id="RESASHC"/>
<reference evidence="3" key="1">
    <citation type="submission" date="2011-05" db="EMBL/GenBank/DDBJ databases">
        <authorList>
            <person name="Richards S.R."/>
            <person name="Qu J."/>
            <person name="Jiang H."/>
            <person name="Jhangiani S.N."/>
            <person name="Agravi P."/>
            <person name="Goodspeed R."/>
            <person name="Gross S."/>
            <person name="Mandapat C."/>
            <person name="Jackson L."/>
            <person name="Mathew T."/>
            <person name="Pu L."/>
            <person name="Thornton R."/>
            <person name="Saada N."/>
            <person name="Wilczek-Boney K.B."/>
            <person name="Lee S."/>
            <person name="Kovar C."/>
            <person name="Wu Y."/>
            <person name="Scherer S.E."/>
            <person name="Worley K.C."/>
            <person name="Muzny D.M."/>
            <person name="Gibbs R."/>
        </authorList>
    </citation>
    <scope>NUCLEOTIDE SEQUENCE</scope>
    <source>
        <strain evidence="3">Brora</strain>
    </source>
</reference>
<accession>T1II36</accession>
<evidence type="ECO:0000313" key="2">
    <source>
        <dbReference type="EnsemblMetazoa" id="SMAR000521-PA"/>
    </source>
</evidence>
<feature type="region of interest" description="Disordered" evidence="1">
    <location>
        <begin position="82"/>
        <end position="135"/>
    </location>
</feature>
<feature type="compositionally biased region" description="Polar residues" evidence="1">
    <location>
        <begin position="124"/>
        <end position="135"/>
    </location>
</feature>
<evidence type="ECO:0000313" key="3">
    <source>
        <dbReference type="Proteomes" id="UP000014500"/>
    </source>
</evidence>
<dbReference type="PhylomeDB" id="T1II36"/>
<protein>
    <recommendedName>
        <fullName evidence="4">CCHC-type domain-containing protein</fullName>
    </recommendedName>
</protein>
<evidence type="ECO:0008006" key="4">
    <source>
        <dbReference type="Google" id="ProtNLM"/>
    </source>
</evidence>
<dbReference type="AlphaFoldDB" id="T1II36"/>
<dbReference type="PANTHER" id="PTHR33198">
    <property type="entry name" value="ANK_REP_REGION DOMAIN-CONTAINING PROTEIN-RELATED"/>
    <property type="match status" value="1"/>
</dbReference>
<proteinExistence type="predicted"/>
<dbReference type="EMBL" id="JH430100">
    <property type="status" value="NOT_ANNOTATED_CDS"/>
    <property type="molecule type" value="Genomic_DNA"/>
</dbReference>
<name>T1II36_STRMM</name>
<dbReference type="STRING" id="126957.T1II36"/>
<reference evidence="2" key="2">
    <citation type="submission" date="2015-02" db="UniProtKB">
        <authorList>
            <consortium name="EnsemblMetazoa"/>
        </authorList>
    </citation>
    <scope>IDENTIFICATION</scope>
</reference>
<dbReference type="Proteomes" id="UP000014500">
    <property type="component" value="Unassembled WGS sequence"/>
</dbReference>
<feature type="region of interest" description="Disordered" evidence="1">
    <location>
        <begin position="182"/>
        <end position="201"/>
    </location>
</feature>
<feature type="compositionally biased region" description="Polar residues" evidence="1">
    <location>
        <begin position="84"/>
        <end position="111"/>
    </location>
</feature>
<organism evidence="2 3">
    <name type="scientific">Strigamia maritima</name>
    <name type="common">European centipede</name>
    <name type="synonym">Geophilus maritimus</name>
    <dbReference type="NCBI Taxonomy" id="126957"/>
    <lineage>
        <taxon>Eukaryota</taxon>
        <taxon>Metazoa</taxon>
        <taxon>Ecdysozoa</taxon>
        <taxon>Arthropoda</taxon>
        <taxon>Myriapoda</taxon>
        <taxon>Chilopoda</taxon>
        <taxon>Pleurostigmophora</taxon>
        <taxon>Geophilomorpha</taxon>
        <taxon>Linotaeniidae</taxon>
        <taxon>Strigamia</taxon>
    </lineage>
</organism>
<sequence length="201" mass="22404">MERSCFNYRIQGPTETISEYNVALHAMALHCNFADTLTTRLRDRLVSGLRSETIRKSLYTKKKLTYKDALDTALAIELARKEATPSTTSNVSTHYSGSKATSQPQLQQQSHNGRRHRRFPAKQPRSTPQSSRESASHCTMRGSCLLCGSNKHARVDCPLKDAVCDGCGKKGHIKPVCMLGTSRPPQPARTHHVQQQIPFLS</sequence>
<dbReference type="HOGENOM" id="CLU_1490823_0_0_1"/>
<dbReference type="PANTHER" id="PTHR33198:SF19">
    <property type="entry name" value="CCHC-TYPE DOMAIN-CONTAINING PROTEIN"/>
    <property type="match status" value="1"/>
</dbReference>
<evidence type="ECO:0000256" key="1">
    <source>
        <dbReference type="SAM" id="MobiDB-lite"/>
    </source>
</evidence>
<keyword evidence="3" id="KW-1185">Reference proteome</keyword>